<dbReference type="Pfam" id="PF00072">
    <property type="entry name" value="Response_reg"/>
    <property type="match status" value="1"/>
</dbReference>
<protein>
    <recommendedName>
        <fullName evidence="3">Response regulatory domain-containing protein</fullName>
    </recommendedName>
</protein>
<dbReference type="PANTHER" id="PTHR44591">
    <property type="entry name" value="STRESS RESPONSE REGULATOR PROTEIN 1"/>
    <property type="match status" value="1"/>
</dbReference>
<sequence length="145" mass="15506">MYFPSAGPGSADDLDAPPVPLIGAVRGTVLVVEDDDRVRRFTRGTLQKLGCTVLDAPSGEEALRLCETPGLTIDLLVTDVVMSGLSGRELAEAVARTRPGIKVLYVSGCTDDAVLRHRVRSTQVRFLQKPFTADTLAEKVRAALG</sequence>
<dbReference type="SUPFAM" id="SSF52172">
    <property type="entry name" value="CheY-like"/>
    <property type="match status" value="1"/>
</dbReference>
<keyword evidence="5" id="KW-1185">Reference proteome</keyword>
<evidence type="ECO:0000259" key="3">
    <source>
        <dbReference type="PROSITE" id="PS50110"/>
    </source>
</evidence>
<proteinExistence type="predicted"/>
<dbReference type="Gene3D" id="3.40.50.2300">
    <property type="match status" value="1"/>
</dbReference>
<gene>
    <name evidence="4" type="ORF">C1280_20265</name>
</gene>
<evidence type="ECO:0000313" key="5">
    <source>
        <dbReference type="Proteomes" id="UP000245802"/>
    </source>
</evidence>
<dbReference type="EMBL" id="CP025958">
    <property type="protein sequence ID" value="AWM39088.1"/>
    <property type="molecule type" value="Genomic_DNA"/>
</dbReference>
<dbReference type="OrthoDB" id="9790669at2"/>
<evidence type="ECO:0000313" key="4">
    <source>
        <dbReference type="EMBL" id="AWM39088.1"/>
    </source>
</evidence>
<feature type="modified residue" description="4-aspartylphosphate" evidence="2">
    <location>
        <position position="79"/>
    </location>
</feature>
<dbReference type="PROSITE" id="PS50110">
    <property type="entry name" value="RESPONSE_REGULATORY"/>
    <property type="match status" value="1"/>
</dbReference>
<evidence type="ECO:0000256" key="2">
    <source>
        <dbReference type="PROSITE-ProRule" id="PRU00169"/>
    </source>
</evidence>
<accession>A0A2Z3H049</accession>
<dbReference type="AlphaFoldDB" id="A0A2Z3H049"/>
<dbReference type="InterPro" id="IPR050595">
    <property type="entry name" value="Bact_response_regulator"/>
</dbReference>
<dbReference type="SMART" id="SM00448">
    <property type="entry name" value="REC"/>
    <property type="match status" value="1"/>
</dbReference>
<dbReference type="InterPro" id="IPR001789">
    <property type="entry name" value="Sig_transdc_resp-reg_receiver"/>
</dbReference>
<evidence type="ECO:0000256" key="1">
    <source>
        <dbReference type="ARBA" id="ARBA00022553"/>
    </source>
</evidence>
<feature type="domain" description="Response regulatory" evidence="3">
    <location>
        <begin position="28"/>
        <end position="144"/>
    </location>
</feature>
<dbReference type="Proteomes" id="UP000245802">
    <property type="component" value="Chromosome"/>
</dbReference>
<organism evidence="4 5">
    <name type="scientific">Gemmata obscuriglobus</name>
    <dbReference type="NCBI Taxonomy" id="114"/>
    <lineage>
        <taxon>Bacteria</taxon>
        <taxon>Pseudomonadati</taxon>
        <taxon>Planctomycetota</taxon>
        <taxon>Planctomycetia</taxon>
        <taxon>Gemmatales</taxon>
        <taxon>Gemmataceae</taxon>
        <taxon>Gemmata</taxon>
    </lineage>
</organism>
<dbReference type="GO" id="GO:0000160">
    <property type="term" value="P:phosphorelay signal transduction system"/>
    <property type="evidence" value="ECO:0007669"/>
    <property type="project" value="InterPro"/>
</dbReference>
<dbReference type="PANTHER" id="PTHR44591:SF21">
    <property type="entry name" value="TWO-COMPONENT RESPONSE REGULATOR"/>
    <property type="match status" value="1"/>
</dbReference>
<keyword evidence="1 2" id="KW-0597">Phosphoprotein</keyword>
<dbReference type="InterPro" id="IPR011006">
    <property type="entry name" value="CheY-like_superfamily"/>
</dbReference>
<dbReference type="KEGG" id="gog:C1280_20265"/>
<name>A0A2Z3H049_9BACT</name>
<dbReference type="RefSeq" id="WP_010037053.1">
    <property type="nucleotide sequence ID" value="NZ_CP025958.1"/>
</dbReference>
<reference evidence="4 5" key="1">
    <citation type="submission" date="2018-01" db="EMBL/GenBank/DDBJ databases">
        <title>G. obscuriglobus.</title>
        <authorList>
            <person name="Franke J."/>
            <person name="Blomberg W."/>
            <person name="Selmecki A."/>
        </authorList>
    </citation>
    <scope>NUCLEOTIDE SEQUENCE [LARGE SCALE GENOMIC DNA]</scope>
    <source>
        <strain evidence="4 5">DSM 5831</strain>
    </source>
</reference>